<feature type="compositionally biased region" description="Polar residues" evidence="2">
    <location>
        <begin position="202"/>
        <end position="213"/>
    </location>
</feature>
<keyword evidence="1" id="KW-0175">Coiled coil</keyword>
<feature type="compositionally biased region" description="Basic and acidic residues" evidence="2">
    <location>
        <begin position="36"/>
        <end position="52"/>
    </location>
</feature>
<feature type="coiled-coil region" evidence="1">
    <location>
        <begin position="365"/>
        <end position="402"/>
    </location>
</feature>
<dbReference type="EMBL" id="JAIXMP010000024">
    <property type="protein sequence ID" value="KAI9254575.1"/>
    <property type="molecule type" value="Genomic_DNA"/>
</dbReference>
<evidence type="ECO:0000313" key="3">
    <source>
        <dbReference type="EMBL" id="KAI9254575.1"/>
    </source>
</evidence>
<reference evidence="3" key="2">
    <citation type="submission" date="2023-02" db="EMBL/GenBank/DDBJ databases">
        <authorList>
            <consortium name="DOE Joint Genome Institute"/>
            <person name="Mondo S.J."/>
            <person name="Chang Y."/>
            <person name="Wang Y."/>
            <person name="Ahrendt S."/>
            <person name="Andreopoulos W."/>
            <person name="Barry K."/>
            <person name="Beard J."/>
            <person name="Benny G.L."/>
            <person name="Blankenship S."/>
            <person name="Bonito G."/>
            <person name="Cuomo C."/>
            <person name="Desiro A."/>
            <person name="Gervers K.A."/>
            <person name="Hundley H."/>
            <person name="Kuo A."/>
            <person name="LaButti K."/>
            <person name="Lang B.F."/>
            <person name="Lipzen A."/>
            <person name="O'Donnell K."/>
            <person name="Pangilinan J."/>
            <person name="Reynolds N."/>
            <person name="Sandor L."/>
            <person name="Smith M.W."/>
            <person name="Tsang A."/>
            <person name="Grigoriev I.V."/>
            <person name="Stajich J.E."/>
            <person name="Spatafora J.W."/>
        </authorList>
    </citation>
    <scope>NUCLEOTIDE SEQUENCE</scope>
    <source>
        <strain evidence="3">RSA 2281</strain>
    </source>
</reference>
<keyword evidence="4" id="KW-1185">Reference proteome</keyword>
<name>A0AAD5PAU2_9FUNG</name>
<gene>
    <name evidence="3" type="ORF">BDA99DRAFT_540325</name>
</gene>
<accession>A0AAD5PAU2</accession>
<comment type="caution">
    <text evidence="3">The sequence shown here is derived from an EMBL/GenBank/DDBJ whole genome shotgun (WGS) entry which is preliminary data.</text>
</comment>
<dbReference type="Proteomes" id="UP001209540">
    <property type="component" value="Unassembled WGS sequence"/>
</dbReference>
<evidence type="ECO:0000256" key="2">
    <source>
        <dbReference type="SAM" id="MobiDB-lite"/>
    </source>
</evidence>
<feature type="region of interest" description="Disordered" evidence="2">
    <location>
        <begin position="194"/>
        <end position="244"/>
    </location>
</feature>
<proteinExistence type="predicted"/>
<feature type="region of interest" description="Disordered" evidence="2">
    <location>
        <begin position="1"/>
        <end position="68"/>
    </location>
</feature>
<feature type="region of interest" description="Disordered" evidence="2">
    <location>
        <begin position="435"/>
        <end position="467"/>
    </location>
</feature>
<evidence type="ECO:0000256" key="1">
    <source>
        <dbReference type="SAM" id="Coils"/>
    </source>
</evidence>
<organism evidence="3 4">
    <name type="scientific">Phascolomyces articulosus</name>
    <dbReference type="NCBI Taxonomy" id="60185"/>
    <lineage>
        <taxon>Eukaryota</taxon>
        <taxon>Fungi</taxon>
        <taxon>Fungi incertae sedis</taxon>
        <taxon>Mucoromycota</taxon>
        <taxon>Mucoromycotina</taxon>
        <taxon>Mucoromycetes</taxon>
        <taxon>Mucorales</taxon>
        <taxon>Lichtheimiaceae</taxon>
        <taxon>Phascolomyces</taxon>
    </lineage>
</organism>
<evidence type="ECO:0000313" key="4">
    <source>
        <dbReference type="Proteomes" id="UP001209540"/>
    </source>
</evidence>
<reference evidence="3" key="1">
    <citation type="journal article" date="2022" name="IScience">
        <title>Evolution of zygomycete secretomes and the origins of terrestrial fungal ecologies.</title>
        <authorList>
            <person name="Chang Y."/>
            <person name="Wang Y."/>
            <person name="Mondo S."/>
            <person name="Ahrendt S."/>
            <person name="Andreopoulos W."/>
            <person name="Barry K."/>
            <person name="Beard J."/>
            <person name="Benny G.L."/>
            <person name="Blankenship S."/>
            <person name="Bonito G."/>
            <person name="Cuomo C."/>
            <person name="Desiro A."/>
            <person name="Gervers K.A."/>
            <person name="Hundley H."/>
            <person name="Kuo A."/>
            <person name="LaButti K."/>
            <person name="Lang B.F."/>
            <person name="Lipzen A."/>
            <person name="O'Donnell K."/>
            <person name="Pangilinan J."/>
            <person name="Reynolds N."/>
            <person name="Sandor L."/>
            <person name="Smith M.E."/>
            <person name="Tsang A."/>
            <person name="Grigoriev I.V."/>
            <person name="Stajich J.E."/>
            <person name="Spatafora J.W."/>
        </authorList>
    </citation>
    <scope>NUCLEOTIDE SEQUENCE</scope>
    <source>
        <strain evidence="3">RSA 2281</strain>
    </source>
</reference>
<dbReference type="AlphaFoldDB" id="A0AAD5PAU2"/>
<sequence>MTLTQRQPQVIPAESTPMHGNGKMRRLERKQLKLQQEQKNETEESEENRRELTVTQRRSRRSTTTTTATIKQTYKRRSAHNAWSNEHVSSMLAWISKNKDDWLAGKSKSVRVIHNKIIRGDHSEPATYMKLHSMERDFWNCFEFVAFVHNGQVSAPTRRVVRERAETFKFYKECRAAFGPPEYKQVKDNIKVKMIPGPSPSPIQQATSSSQANHPKKTILSLPAPVSQQEQQEQQHEKARSRHSFLPSIIIPKPNFIIDTRKTKEQESLSFRGSVSPEVPTPMTGITSTQNHMNGPCIPLTPTNVIDHHQEPMMEDDEDGIHPQEQQNPGMIEHDSLLEQQEDIDMEYQNESEDDGQERMETIQRERKREIISHLQQKRLKLEEQRMRIQGIEIKMKRADLRFSRIKAKYEMKQAHRHQRILKYKKSLKILTSLTHSSSISSTTSSRRSSSSTSPSSSASSPSSFSS</sequence>
<protein>
    <submittedName>
        <fullName evidence="3">Uncharacterized protein</fullName>
    </submittedName>
</protein>